<reference evidence="7" key="1">
    <citation type="journal article" date="2019" name="Int. J. Syst. Evol. Microbiol.">
        <title>The Global Catalogue of Microorganisms (GCM) 10K type strain sequencing project: providing services to taxonomists for standard genome sequencing and annotation.</title>
        <authorList>
            <consortium name="The Broad Institute Genomics Platform"/>
            <consortium name="The Broad Institute Genome Sequencing Center for Infectious Disease"/>
            <person name="Wu L."/>
            <person name="Ma J."/>
        </authorList>
    </citation>
    <scope>NUCLEOTIDE SEQUENCE [LARGE SCALE GENOMIC DNA]</scope>
    <source>
        <strain evidence="7">KCTC 52473</strain>
    </source>
</reference>
<keyword evidence="1 3" id="KW-0697">Rotamase</keyword>
<comment type="catalytic activity">
    <reaction evidence="3">
        <text>[protein]-peptidylproline (omega=180) = [protein]-peptidylproline (omega=0)</text>
        <dbReference type="Rhea" id="RHEA:16237"/>
        <dbReference type="Rhea" id="RHEA-COMP:10747"/>
        <dbReference type="Rhea" id="RHEA-COMP:10748"/>
        <dbReference type="ChEBI" id="CHEBI:83833"/>
        <dbReference type="ChEBI" id="CHEBI:83834"/>
        <dbReference type="EC" id="5.2.1.8"/>
    </reaction>
</comment>
<dbReference type="InterPro" id="IPR029000">
    <property type="entry name" value="Cyclophilin-like_dom_sf"/>
</dbReference>
<dbReference type="PROSITE" id="PS50072">
    <property type="entry name" value="CSA_PPIASE_2"/>
    <property type="match status" value="1"/>
</dbReference>
<feature type="domain" description="PPIase cyclophilin-type" evidence="5">
    <location>
        <begin position="34"/>
        <end position="189"/>
    </location>
</feature>
<protein>
    <recommendedName>
        <fullName evidence="3">Peptidyl-prolyl cis-trans isomerase</fullName>
        <shortName evidence="3">PPIase</shortName>
        <ecNumber evidence="3">5.2.1.8</ecNumber>
    </recommendedName>
</protein>
<gene>
    <name evidence="6" type="ORF">ACFOHL_15905</name>
</gene>
<accession>A0ABV7FUL1</accession>
<dbReference type="RefSeq" id="WP_376921224.1">
    <property type="nucleotide sequence ID" value="NZ_JBHRSW010000047.1"/>
</dbReference>
<dbReference type="EMBL" id="JBHRSW010000047">
    <property type="protein sequence ID" value="MFC3123106.1"/>
    <property type="molecule type" value="Genomic_DNA"/>
</dbReference>
<comment type="function">
    <text evidence="3">PPIases accelerate the folding of proteins. It catalyzes the cis-trans isomerization of proline imidic peptide bonds in oligopeptides.</text>
</comment>
<keyword evidence="3" id="KW-0732">Signal</keyword>
<comment type="similarity">
    <text evidence="3">Belongs to the cyclophilin-type PPIase family.</text>
</comment>
<dbReference type="EC" id="5.2.1.8" evidence="3"/>
<evidence type="ECO:0000256" key="3">
    <source>
        <dbReference type="RuleBase" id="RU363019"/>
    </source>
</evidence>
<evidence type="ECO:0000256" key="2">
    <source>
        <dbReference type="ARBA" id="ARBA00023235"/>
    </source>
</evidence>
<evidence type="ECO:0000256" key="4">
    <source>
        <dbReference type="SAM" id="MobiDB-lite"/>
    </source>
</evidence>
<dbReference type="InterPro" id="IPR002130">
    <property type="entry name" value="Cyclophilin-type_PPIase_dom"/>
</dbReference>
<organism evidence="6 7">
    <name type="scientific">Agaribacter flavus</name>
    <dbReference type="NCBI Taxonomy" id="1902781"/>
    <lineage>
        <taxon>Bacteria</taxon>
        <taxon>Pseudomonadati</taxon>
        <taxon>Pseudomonadota</taxon>
        <taxon>Gammaproteobacteria</taxon>
        <taxon>Alteromonadales</taxon>
        <taxon>Alteromonadaceae</taxon>
        <taxon>Agaribacter</taxon>
    </lineage>
</organism>
<dbReference type="Gene3D" id="2.40.100.10">
    <property type="entry name" value="Cyclophilin-like"/>
    <property type="match status" value="1"/>
</dbReference>
<dbReference type="GO" id="GO:0003755">
    <property type="term" value="F:peptidyl-prolyl cis-trans isomerase activity"/>
    <property type="evidence" value="ECO:0007669"/>
    <property type="project" value="UniProtKB-EC"/>
</dbReference>
<evidence type="ECO:0000313" key="6">
    <source>
        <dbReference type="EMBL" id="MFC3123106.1"/>
    </source>
</evidence>
<evidence type="ECO:0000256" key="1">
    <source>
        <dbReference type="ARBA" id="ARBA00023110"/>
    </source>
</evidence>
<evidence type="ECO:0000313" key="7">
    <source>
        <dbReference type="Proteomes" id="UP001595478"/>
    </source>
</evidence>
<proteinExistence type="inferred from homology"/>
<dbReference type="Pfam" id="PF00160">
    <property type="entry name" value="Pro_isomerase"/>
    <property type="match status" value="1"/>
</dbReference>
<dbReference type="PRINTS" id="PR00153">
    <property type="entry name" value="CSAPPISMRASE"/>
</dbReference>
<feature type="signal peptide" evidence="3">
    <location>
        <begin position="1"/>
        <end position="25"/>
    </location>
</feature>
<dbReference type="SUPFAM" id="SSF50891">
    <property type="entry name" value="Cyclophilin-like"/>
    <property type="match status" value="1"/>
</dbReference>
<keyword evidence="2 3" id="KW-0413">Isomerase</keyword>
<comment type="caution">
    <text evidence="6">The sequence shown here is derived from an EMBL/GenBank/DDBJ whole genome shotgun (WGS) entry which is preliminary data.</text>
</comment>
<evidence type="ECO:0000259" key="5">
    <source>
        <dbReference type="PROSITE" id="PS50072"/>
    </source>
</evidence>
<dbReference type="PANTHER" id="PTHR45625:SF4">
    <property type="entry name" value="PEPTIDYLPROLYL ISOMERASE DOMAIN AND WD REPEAT-CONTAINING PROTEIN 1"/>
    <property type="match status" value="1"/>
</dbReference>
<feature type="chain" id="PRO_5044983655" description="Peptidyl-prolyl cis-trans isomerase" evidence="3">
    <location>
        <begin position="26"/>
        <end position="266"/>
    </location>
</feature>
<dbReference type="PANTHER" id="PTHR45625">
    <property type="entry name" value="PEPTIDYL-PROLYL CIS-TRANS ISOMERASE-RELATED"/>
    <property type="match status" value="1"/>
</dbReference>
<sequence>MKKIKNILLSALVIGSSGLHSYTNATEVQIQTVLGNINVALFDEATPETVDNFLLYVNSGTYANTVFHRSVPSFIVQSGGFAFNGTVPPDPIPTNPPVINEPEFSNVRGTIAMAKLGGDPNSATSQWFINLNDNSANLDVQNGGFTVFGQVIGDGMEVVDAIAALPIFSQGGVFSELPVRNFTQADANNGVAVGGDNLVIVTDIVIVNDVVDSNPDITPIENTRINPPSPPPTTGNDGGGSSGGSIPLFAVSSLFFAAVLRRFKVL</sequence>
<keyword evidence="7" id="KW-1185">Reference proteome</keyword>
<dbReference type="Proteomes" id="UP001595478">
    <property type="component" value="Unassembled WGS sequence"/>
</dbReference>
<dbReference type="InterPro" id="IPR044666">
    <property type="entry name" value="Cyclophilin_A-like"/>
</dbReference>
<name>A0ABV7FUL1_9ALTE</name>
<feature type="region of interest" description="Disordered" evidence="4">
    <location>
        <begin position="218"/>
        <end position="241"/>
    </location>
</feature>